<evidence type="ECO:0000313" key="1">
    <source>
        <dbReference type="EMBL" id="KAA3682040.1"/>
    </source>
</evidence>
<comment type="caution">
    <text evidence="1">The sequence shown here is derived from an EMBL/GenBank/DDBJ whole genome shotgun (WGS) entry which is preliminary data.</text>
</comment>
<dbReference type="EMBL" id="QNGE01000082">
    <property type="protein sequence ID" value="KAA3682040.1"/>
    <property type="molecule type" value="Genomic_DNA"/>
</dbReference>
<sequence>MVSYSILARVHLLQDLVYILRAQTSRNGDAYVKGVLKIDPYDEGPQSYMLSDLLNDFYPHNSPHHDVTDKHIRQSQALNIDTVPSSTSLLSRLRVVLHVLNEENLPDLNCLSVQNSVLTQDLFHNTECVNSPNGPDSQILKPGERVCISCQFAICNGDRLLTIHLPEKVSSAYRTVVREFRYHCSSCRQKIPLIIMVFHAKREKLSMSGPSPVAPAFLTINCIVQVCRKPDYKEPISRTPFSVQTLTLIW</sequence>
<gene>
    <name evidence="1" type="ORF">DEA37_0010145</name>
</gene>
<proteinExistence type="predicted"/>
<organism evidence="1 2">
    <name type="scientific">Paragonimus westermani</name>
    <dbReference type="NCBI Taxonomy" id="34504"/>
    <lineage>
        <taxon>Eukaryota</taxon>
        <taxon>Metazoa</taxon>
        <taxon>Spiralia</taxon>
        <taxon>Lophotrochozoa</taxon>
        <taxon>Platyhelminthes</taxon>
        <taxon>Trematoda</taxon>
        <taxon>Digenea</taxon>
        <taxon>Plagiorchiida</taxon>
        <taxon>Troglotremata</taxon>
        <taxon>Troglotrematidae</taxon>
        <taxon>Paragonimus</taxon>
    </lineage>
</organism>
<dbReference type="AlphaFoldDB" id="A0A5J4P3D7"/>
<accession>A0A5J4P3D7</accession>
<reference evidence="1 2" key="1">
    <citation type="journal article" date="2019" name="Gigascience">
        <title>Whole-genome sequence of the oriental lung fluke Paragonimus westermani.</title>
        <authorList>
            <person name="Oey H."/>
            <person name="Zakrzewski M."/>
            <person name="Narain K."/>
            <person name="Devi K.R."/>
            <person name="Agatsuma T."/>
            <person name="Nawaratna S."/>
            <person name="Gobert G.N."/>
            <person name="Jones M.K."/>
            <person name="Ragan M.A."/>
            <person name="McManus D.P."/>
            <person name="Krause L."/>
        </authorList>
    </citation>
    <scope>NUCLEOTIDE SEQUENCE [LARGE SCALE GENOMIC DNA]</scope>
    <source>
        <strain evidence="1 2">IND2009</strain>
    </source>
</reference>
<keyword evidence="2" id="KW-1185">Reference proteome</keyword>
<evidence type="ECO:0000313" key="2">
    <source>
        <dbReference type="Proteomes" id="UP000324629"/>
    </source>
</evidence>
<dbReference type="Proteomes" id="UP000324629">
    <property type="component" value="Unassembled WGS sequence"/>
</dbReference>
<name>A0A5J4P3D7_9TREM</name>
<protein>
    <submittedName>
        <fullName evidence="1">Uncharacterized protein</fullName>
    </submittedName>
</protein>